<accession>A0A0W0V7Z5</accession>
<dbReference type="GO" id="GO:0006935">
    <property type="term" value="P:chemotaxis"/>
    <property type="evidence" value="ECO:0007669"/>
    <property type="project" value="UniProtKB-UniRule"/>
</dbReference>
<protein>
    <recommendedName>
        <fullName evidence="2">protein-glutamate methylesterase</fullName>
        <ecNumber evidence="2">3.1.1.61</ecNumber>
    </recommendedName>
</protein>
<dbReference type="STRING" id="456.Ljor_0563"/>
<evidence type="ECO:0000259" key="5">
    <source>
        <dbReference type="PROSITE" id="PS50122"/>
    </source>
</evidence>
<dbReference type="PROSITE" id="PS50122">
    <property type="entry name" value="CHEB"/>
    <property type="match status" value="1"/>
</dbReference>
<dbReference type="GO" id="GO:0000156">
    <property type="term" value="F:phosphorelay response regulator activity"/>
    <property type="evidence" value="ECO:0007669"/>
    <property type="project" value="InterPro"/>
</dbReference>
<dbReference type="OrthoDB" id="9793421at2"/>
<dbReference type="GO" id="GO:0008984">
    <property type="term" value="F:protein-glutamate methylesterase activity"/>
    <property type="evidence" value="ECO:0007669"/>
    <property type="project" value="UniProtKB-EC"/>
</dbReference>
<feature type="active site" evidence="4">
    <location>
        <position position="12"/>
    </location>
</feature>
<dbReference type="AlphaFoldDB" id="A0A0W0V7Z5"/>
<evidence type="ECO:0000313" key="7">
    <source>
        <dbReference type="Proteomes" id="UP000055035"/>
    </source>
</evidence>
<dbReference type="SUPFAM" id="SSF52738">
    <property type="entry name" value="Methylesterase CheB, C-terminal domain"/>
    <property type="match status" value="1"/>
</dbReference>
<reference evidence="6 7" key="1">
    <citation type="submission" date="2015-11" db="EMBL/GenBank/DDBJ databases">
        <title>Genomic analysis of 38 Legionella species identifies large and diverse effector repertoires.</title>
        <authorList>
            <person name="Burstein D."/>
            <person name="Amaro F."/>
            <person name="Zusman T."/>
            <person name="Lifshitz Z."/>
            <person name="Cohen O."/>
            <person name="Gilbert J.A."/>
            <person name="Pupko T."/>
            <person name="Shuman H.A."/>
            <person name="Segal G."/>
        </authorList>
    </citation>
    <scope>NUCLEOTIDE SEQUENCE [LARGE SCALE GENOMIC DNA]</scope>
    <source>
        <strain evidence="6 7">BL-540</strain>
    </source>
</reference>
<proteinExistence type="predicted"/>
<gene>
    <name evidence="6" type="primary">cheB</name>
    <name evidence="6" type="ORF">Ljor_0563</name>
</gene>
<dbReference type="EC" id="3.1.1.61" evidence="2"/>
<dbReference type="Gene3D" id="3.40.50.180">
    <property type="entry name" value="Methylesterase CheB, C-terminal domain"/>
    <property type="match status" value="1"/>
</dbReference>
<name>A0A0W0V7Z5_9GAMM</name>
<dbReference type="InterPro" id="IPR000673">
    <property type="entry name" value="Sig_transdc_resp-reg_Me-estase"/>
</dbReference>
<dbReference type="PANTHER" id="PTHR42872">
    <property type="entry name" value="PROTEIN-GLUTAMATE METHYLESTERASE/PROTEIN-GLUTAMINE GLUTAMINASE"/>
    <property type="match status" value="1"/>
</dbReference>
<organism evidence="6 7">
    <name type="scientific">Legionella jordanis</name>
    <dbReference type="NCBI Taxonomy" id="456"/>
    <lineage>
        <taxon>Bacteria</taxon>
        <taxon>Pseudomonadati</taxon>
        <taxon>Pseudomonadota</taxon>
        <taxon>Gammaproteobacteria</taxon>
        <taxon>Legionellales</taxon>
        <taxon>Legionellaceae</taxon>
        <taxon>Legionella</taxon>
    </lineage>
</organism>
<dbReference type="Proteomes" id="UP000055035">
    <property type="component" value="Unassembled WGS sequence"/>
</dbReference>
<evidence type="ECO:0000256" key="1">
    <source>
        <dbReference type="ARBA" id="ARBA00022801"/>
    </source>
</evidence>
<keyword evidence="7" id="KW-1185">Reference proteome</keyword>
<dbReference type="EMBL" id="LNYJ01000011">
    <property type="protein sequence ID" value="KTD16257.1"/>
    <property type="molecule type" value="Genomic_DNA"/>
</dbReference>
<dbReference type="CDD" id="cd16433">
    <property type="entry name" value="CheB"/>
    <property type="match status" value="1"/>
</dbReference>
<sequence length="333" mass="36459">MLSHYIVVIGTSAGGLSALKGLLAPLPVDFPAALFIVKHIGTRPHSLPQLLQRVCKLNVREATHNQKVEPGKVYVAPPGLHMIISNGRIQLNAGPRINYCRPAIDPLFYSAALSNGPRTIAILLSGMLDDGSAGLAAIKQCNGIAMVQDTTEAEYPDMPRNGLKNASVDYCLPTIEMADVLQGIVSTSLKGNEASICPESERIKIETEMQLSHNASEEKLNQIGVPSDFTCPICHGALWKINNKQINRYSCRVGHAFGLDSLVDGYEVSTEEALWAALRALQEKEELFKAIAEKAQRDKSGYEKNFSERAKLTEKHVKILRSILENENGFNNK</sequence>
<dbReference type="PIRSF" id="PIRSF036461">
    <property type="entry name" value="Chmtx_methlestr"/>
    <property type="match status" value="1"/>
</dbReference>
<dbReference type="InterPro" id="IPR011247">
    <property type="entry name" value="Chemotax_prot-Glu_Me-esterase"/>
</dbReference>
<evidence type="ECO:0000256" key="3">
    <source>
        <dbReference type="ARBA" id="ARBA00048267"/>
    </source>
</evidence>
<evidence type="ECO:0000313" key="6">
    <source>
        <dbReference type="EMBL" id="KTD16257.1"/>
    </source>
</evidence>
<evidence type="ECO:0000256" key="2">
    <source>
        <dbReference type="ARBA" id="ARBA00039140"/>
    </source>
</evidence>
<dbReference type="GO" id="GO:0005737">
    <property type="term" value="C:cytoplasm"/>
    <property type="evidence" value="ECO:0007669"/>
    <property type="project" value="InterPro"/>
</dbReference>
<feature type="domain" description="CheB-type methylesterase" evidence="5">
    <location>
        <begin position="1"/>
        <end position="188"/>
    </location>
</feature>
<feature type="active site" evidence="4">
    <location>
        <position position="130"/>
    </location>
</feature>
<dbReference type="PANTHER" id="PTHR42872:SF6">
    <property type="entry name" value="PROTEIN-GLUTAMATE METHYLESTERASE_PROTEIN-GLUTAMINE GLUTAMINASE"/>
    <property type="match status" value="1"/>
</dbReference>
<keyword evidence="4" id="KW-0145">Chemotaxis</keyword>
<feature type="active site" evidence="4">
    <location>
        <position position="39"/>
    </location>
</feature>
<comment type="caution">
    <text evidence="6">The sequence shown here is derived from an EMBL/GenBank/DDBJ whole genome shotgun (WGS) entry which is preliminary data.</text>
</comment>
<dbReference type="InterPro" id="IPR035909">
    <property type="entry name" value="CheB_C"/>
</dbReference>
<keyword evidence="1 4" id="KW-0378">Hydrolase</keyword>
<comment type="catalytic activity">
    <reaction evidence="3">
        <text>[protein]-L-glutamate 5-O-methyl ester + H2O = L-glutamyl-[protein] + methanol + H(+)</text>
        <dbReference type="Rhea" id="RHEA:23236"/>
        <dbReference type="Rhea" id="RHEA-COMP:10208"/>
        <dbReference type="Rhea" id="RHEA-COMP:10311"/>
        <dbReference type="ChEBI" id="CHEBI:15377"/>
        <dbReference type="ChEBI" id="CHEBI:15378"/>
        <dbReference type="ChEBI" id="CHEBI:17790"/>
        <dbReference type="ChEBI" id="CHEBI:29973"/>
        <dbReference type="ChEBI" id="CHEBI:82795"/>
        <dbReference type="EC" id="3.1.1.61"/>
    </reaction>
</comment>
<dbReference type="RefSeq" id="WP_058470125.1">
    <property type="nucleotide sequence ID" value="NZ_CAAAIC010000004.1"/>
</dbReference>
<dbReference type="Pfam" id="PF01339">
    <property type="entry name" value="CheB_methylest"/>
    <property type="match status" value="1"/>
</dbReference>
<evidence type="ECO:0000256" key="4">
    <source>
        <dbReference type="PROSITE-ProRule" id="PRU00050"/>
    </source>
</evidence>
<dbReference type="PATRIC" id="fig|456.5.peg.595"/>